<feature type="region of interest" description="Disordered" evidence="1">
    <location>
        <begin position="1"/>
        <end position="193"/>
    </location>
</feature>
<dbReference type="PROSITE" id="PS50006">
    <property type="entry name" value="FHA_DOMAIN"/>
    <property type="match status" value="1"/>
</dbReference>
<gene>
    <name evidence="3" type="ORF">SCP_0701500</name>
</gene>
<accession>A0A401GRW9</accession>
<feature type="compositionally biased region" description="Basic and acidic residues" evidence="1">
    <location>
        <begin position="178"/>
        <end position="189"/>
    </location>
</feature>
<dbReference type="Pfam" id="PF00498">
    <property type="entry name" value="FHA"/>
    <property type="match status" value="1"/>
</dbReference>
<dbReference type="OrthoDB" id="444265at2759"/>
<comment type="caution">
    <text evidence="3">The sequence shown here is derived from an EMBL/GenBank/DDBJ whole genome shotgun (WGS) entry which is preliminary data.</text>
</comment>
<evidence type="ECO:0000256" key="1">
    <source>
        <dbReference type="SAM" id="MobiDB-lite"/>
    </source>
</evidence>
<feature type="compositionally biased region" description="Basic residues" evidence="1">
    <location>
        <begin position="168"/>
        <end position="177"/>
    </location>
</feature>
<dbReference type="InterPro" id="IPR050923">
    <property type="entry name" value="Cell_Proc_Reg/RNA_Proc"/>
</dbReference>
<name>A0A401GRW9_9APHY</name>
<dbReference type="EMBL" id="BFAD01000007">
    <property type="protein sequence ID" value="GBE84967.1"/>
    <property type="molecule type" value="Genomic_DNA"/>
</dbReference>
<sequence length="346" mass="41021">MAKDSPPLRRSDDDERGYTRSNRQDDRPRYRDRSDNHGRDRGTDPDSRSTYGRRKDDNYSRRDWNAERDYRIRGDGGERQRERERDMDKERERVRERERERDREREGERDRERERERDRERERERDRERDRDRDKDRMKVRDRDRDRENERDGPRAGPSRRSASPRARSSRPRSRSHPSREDSPEDKAKPNFAPSGLLAAATKTIKHGDGTSTVLKYHEPPEARKPVVGWRLYVFKGKEQVDLLHIHRQSAYLIGRDRSIADVAVDHPSCSKQHAAIQFRQVHEKNELGDSKGVVKPFIIDLESTNGTHVNDETIPTSRYYELQPGDVIKFGESTREYVILHDEVA</sequence>
<dbReference type="Proteomes" id="UP000287166">
    <property type="component" value="Unassembled WGS sequence"/>
</dbReference>
<dbReference type="InterPro" id="IPR008984">
    <property type="entry name" value="SMAD_FHA_dom_sf"/>
</dbReference>
<dbReference type="InterPro" id="IPR000253">
    <property type="entry name" value="FHA_dom"/>
</dbReference>
<proteinExistence type="predicted"/>
<evidence type="ECO:0000259" key="2">
    <source>
        <dbReference type="PROSITE" id="PS50006"/>
    </source>
</evidence>
<dbReference type="InParanoid" id="A0A401GRW9"/>
<dbReference type="SMART" id="SM00240">
    <property type="entry name" value="FHA"/>
    <property type="match status" value="1"/>
</dbReference>
<dbReference type="FunFam" id="2.60.200.20:FF:000038">
    <property type="entry name" value="FHA domain-containing protein SNIP1"/>
    <property type="match status" value="1"/>
</dbReference>
<dbReference type="STRING" id="139825.A0A401GRW9"/>
<feature type="compositionally biased region" description="Low complexity" evidence="1">
    <location>
        <begin position="155"/>
        <end position="167"/>
    </location>
</feature>
<organism evidence="3 4">
    <name type="scientific">Sparassis crispa</name>
    <dbReference type="NCBI Taxonomy" id="139825"/>
    <lineage>
        <taxon>Eukaryota</taxon>
        <taxon>Fungi</taxon>
        <taxon>Dikarya</taxon>
        <taxon>Basidiomycota</taxon>
        <taxon>Agaricomycotina</taxon>
        <taxon>Agaricomycetes</taxon>
        <taxon>Polyporales</taxon>
        <taxon>Sparassidaceae</taxon>
        <taxon>Sparassis</taxon>
    </lineage>
</organism>
<evidence type="ECO:0000313" key="3">
    <source>
        <dbReference type="EMBL" id="GBE84967.1"/>
    </source>
</evidence>
<dbReference type="Gene3D" id="2.60.200.20">
    <property type="match status" value="1"/>
</dbReference>
<dbReference type="PANTHER" id="PTHR23308">
    <property type="entry name" value="NUCLEAR INHIBITOR OF PROTEIN PHOSPHATASE-1"/>
    <property type="match status" value="1"/>
</dbReference>
<keyword evidence="4" id="KW-1185">Reference proteome</keyword>
<reference evidence="3 4" key="1">
    <citation type="journal article" date="2018" name="Sci. Rep.">
        <title>Genome sequence of the cauliflower mushroom Sparassis crispa (Hanabiratake) and its association with beneficial usage.</title>
        <authorList>
            <person name="Kiyama R."/>
            <person name="Furutani Y."/>
            <person name="Kawaguchi K."/>
            <person name="Nakanishi T."/>
        </authorList>
    </citation>
    <scope>NUCLEOTIDE SEQUENCE [LARGE SCALE GENOMIC DNA]</scope>
</reference>
<protein>
    <submittedName>
        <fullName evidence="3">SMAD/FHA domain-containing protein</fullName>
    </submittedName>
</protein>
<dbReference type="SUPFAM" id="SSF49879">
    <property type="entry name" value="SMAD/FHA domain"/>
    <property type="match status" value="1"/>
</dbReference>
<evidence type="ECO:0000313" key="4">
    <source>
        <dbReference type="Proteomes" id="UP000287166"/>
    </source>
</evidence>
<dbReference type="AlphaFoldDB" id="A0A401GRW9"/>
<dbReference type="GeneID" id="38781884"/>
<dbReference type="RefSeq" id="XP_027615880.1">
    <property type="nucleotide sequence ID" value="XM_027760079.1"/>
</dbReference>
<feature type="compositionally biased region" description="Basic and acidic residues" evidence="1">
    <location>
        <begin position="1"/>
        <end position="154"/>
    </location>
</feature>
<feature type="domain" description="FHA" evidence="2">
    <location>
        <begin position="252"/>
        <end position="315"/>
    </location>
</feature>